<protein>
    <recommendedName>
        <fullName evidence="3">WSC domain-containing protein</fullName>
    </recommendedName>
</protein>
<reference evidence="1" key="1">
    <citation type="submission" date="2021-02" db="EMBL/GenBank/DDBJ databases">
        <authorList>
            <person name="Nowell W R."/>
        </authorList>
    </citation>
    <scope>NUCLEOTIDE SEQUENCE</scope>
    <source>
        <strain evidence="1">Ploen Becks lab</strain>
    </source>
</reference>
<accession>A0A814AXJ1</accession>
<name>A0A814AXJ1_9BILA</name>
<proteinExistence type="predicted"/>
<keyword evidence="2" id="KW-1185">Reference proteome</keyword>
<evidence type="ECO:0008006" key="3">
    <source>
        <dbReference type="Google" id="ProtNLM"/>
    </source>
</evidence>
<dbReference type="Proteomes" id="UP000663879">
    <property type="component" value="Unassembled WGS sequence"/>
</dbReference>
<gene>
    <name evidence="1" type="ORF">OXX778_LOCUS12283</name>
</gene>
<comment type="caution">
    <text evidence="1">The sequence shown here is derived from an EMBL/GenBank/DDBJ whole genome shotgun (WGS) entry which is preliminary data.</text>
</comment>
<evidence type="ECO:0000313" key="1">
    <source>
        <dbReference type="EMBL" id="CAF0918942.1"/>
    </source>
</evidence>
<evidence type="ECO:0000313" key="2">
    <source>
        <dbReference type="Proteomes" id="UP000663879"/>
    </source>
</evidence>
<organism evidence="1 2">
    <name type="scientific">Brachionus calyciflorus</name>
    <dbReference type="NCBI Taxonomy" id="104777"/>
    <lineage>
        <taxon>Eukaryota</taxon>
        <taxon>Metazoa</taxon>
        <taxon>Spiralia</taxon>
        <taxon>Gnathifera</taxon>
        <taxon>Rotifera</taxon>
        <taxon>Eurotatoria</taxon>
        <taxon>Monogononta</taxon>
        <taxon>Pseudotrocha</taxon>
        <taxon>Ploima</taxon>
        <taxon>Brachionidae</taxon>
        <taxon>Brachionus</taxon>
    </lineage>
</organism>
<sequence>MRYSFKFSSNEHPNKCYDECFQRGYQYAATRKLNFLENLCLCDDRYDTYHHYTKTPSSCNCQCGDSLITYCGCEHFNRVVKVIKRFINTELVGYSLGCFKMKKAFSLDNNTLKMNQDNCSQFCFINSGKNFSAVNLEGGCFCNDLIFQSKKISNSFCDKNYESNNRIAKITQILTRTLKIEFEKKVFVNKSFDCALSLSTDIEFFEIFIDFNFKKYQLILNGSKELETVFNFKYTVEGTYNINVLLSKHKMNVQTVIYVYGENMLNFYPKDQKSKENNF</sequence>
<dbReference type="EMBL" id="CAJNOC010002202">
    <property type="protein sequence ID" value="CAF0918942.1"/>
    <property type="molecule type" value="Genomic_DNA"/>
</dbReference>
<dbReference type="AlphaFoldDB" id="A0A814AXJ1"/>